<name>A0A951UMY6_9CYAN</name>
<dbReference type="Proteomes" id="UP000757435">
    <property type="component" value="Unassembled WGS sequence"/>
</dbReference>
<dbReference type="PIRSF" id="PIRSF037081">
    <property type="entry name" value="P-loop_All4644_prd"/>
    <property type="match status" value="1"/>
</dbReference>
<reference evidence="1" key="2">
    <citation type="journal article" date="2022" name="Microbiol. Resour. Announc.">
        <title>Metagenome Sequencing to Explore Phylogenomics of Terrestrial Cyanobacteria.</title>
        <authorList>
            <person name="Ward R.D."/>
            <person name="Stajich J.E."/>
            <person name="Johansen J.R."/>
            <person name="Huntemann M."/>
            <person name="Clum A."/>
            <person name="Foster B."/>
            <person name="Foster B."/>
            <person name="Roux S."/>
            <person name="Palaniappan K."/>
            <person name="Varghese N."/>
            <person name="Mukherjee S."/>
            <person name="Reddy T.B.K."/>
            <person name="Daum C."/>
            <person name="Copeland A."/>
            <person name="Chen I.A."/>
            <person name="Ivanova N.N."/>
            <person name="Kyrpides N.C."/>
            <person name="Shapiro N."/>
            <person name="Eloe-Fadrosh E.A."/>
            <person name="Pietrasiak N."/>
        </authorList>
    </citation>
    <scope>NUCLEOTIDE SEQUENCE</scope>
    <source>
        <strain evidence="1">UHER 2000/2452</strain>
    </source>
</reference>
<dbReference type="AlphaFoldDB" id="A0A951UMY6"/>
<evidence type="ECO:0000313" key="1">
    <source>
        <dbReference type="EMBL" id="MBW4659269.1"/>
    </source>
</evidence>
<comment type="caution">
    <text evidence="1">The sequence shown here is derived from an EMBL/GenBank/DDBJ whole genome shotgun (WGS) entry which is preliminary data.</text>
</comment>
<dbReference type="EMBL" id="JAHHHD010000010">
    <property type="protein sequence ID" value="MBW4659269.1"/>
    <property type="molecule type" value="Genomic_DNA"/>
</dbReference>
<evidence type="ECO:0000313" key="2">
    <source>
        <dbReference type="Proteomes" id="UP000757435"/>
    </source>
</evidence>
<reference evidence="1" key="1">
    <citation type="submission" date="2021-05" db="EMBL/GenBank/DDBJ databases">
        <authorList>
            <person name="Pietrasiak N."/>
            <person name="Ward R."/>
            <person name="Stajich J.E."/>
            <person name="Kurbessoian T."/>
        </authorList>
    </citation>
    <scope>NUCLEOTIDE SEQUENCE</scope>
    <source>
        <strain evidence="1">UHER 2000/2452</strain>
    </source>
</reference>
<dbReference type="Pfam" id="PF13671">
    <property type="entry name" value="AAA_33"/>
    <property type="match status" value="1"/>
</dbReference>
<organism evidence="1 2">
    <name type="scientific">Drouetiella hepatica Uher 2000/2452</name>
    <dbReference type="NCBI Taxonomy" id="904376"/>
    <lineage>
        <taxon>Bacteria</taxon>
        <taxon>Bacillati</taxon>
        <taxon>Cyanobacteriota</taxon>
        <taxon>Cyanophyceae</taxon>
        <taxon>Oculatellales</taxon>
        <taxon>Oculatellaceae</taxon>
        <taxon>Drouetiella</taxon>
    </lineage>
</organism>
<proteinExistence type="predicted"/>
<dbReference type="InterPro" id="IPR017101">
    <property type="entry name" value="P-loop_ATP/GTP-bd_All4644_prd"/>
</dbReference>
<dbReference type="Gene3D" id="3.40.50.300">
    <property type="entry name" value="P-loop containing nucleotide triphosphate hydrolases"/>
    <property type="match status" value="1"/>
</dbReference>
<sequence length="161" mass="18160">MFFLIGLPGSGKSFLAKRLLHDHPERSLVSTDAIRAQLFGDEAIQGSWPLIQQEIQVQLRQAIGQIREDAAGHPTAIYDATNARRKNRREAIAQMRAIGFRQITGIWLDTPLPICLGRNRQRDRQVPESVILRMDRQLRGAPPSLSDGFDRLTVLSKLVQI</sequence>
<dbReference type="SUPFAM" id="SSF52540">
    <property type="entry name" value="P-loop containing nucleoside triphosphate hydrolases"/>
    <property type="match status" value="1"/>
</dbReference>
<accession>A0A951UMY6</accession>
<gene>
    <name evidence="1" type="ORF">KME15_11385</name>
</gene>
<dbReference type="InterPro" id="IPR027417">
    <property type="entry name" value="P-loop_NTPase"/>
</dbReference>
<protein>
    <submittedName>
        <fullName evidence="1">AAA family ATPase</fullName>
    </submittedName>
</protein>